<protein>
    <submittedName>
        <fullName evidence="1">Alpha-2-macroglobulin</fullName>
    </submittedName>
</protein>
<dbReference type="STRING" id="6689.A0A3R7N6I9"/>
<accession>A0A3R7N6I9</accession>
<organism evidence="1 2">
    <name type="scientific">Penaeus vannamei</name>
    <name type="common">Whiteleg shrimp</name>
    <name type="synonym">Litopenaeus vannamei</name>
    <dbReference type="NCBI Taxonomy" id="6689"/>
    <lineage>
        <taxon>Eukaryota</taxon>
        <taxon>Metazoa</taxon>
        <taxon>Ecdysozoa</taxon>
        <taxon>Arthropoda</taxon>
        <taxon>Crustacea</taxon>
        <taxon>Multicrustacea</taxon>
        <taxon>Malacostraca</taxon>
        <taxon>Eumalacostraca</taxon>
        <taxon>Eucarida</taxon>
        <taxon>Decapoda</taxon>
        <taxon>Dendrobranchiata</taxon>
        <taxon>Penaeoidea</taxon>
        <taxon>Penaeidae</taxon>
        <taxon>Penaeus</taxon>
    </lineage>
</organism>
<gene>
    <name evidence="1" type="ORF">C7M84_002686</name>
</gene>
<comment type="caution">
    <text evidence="1">The sequence shown here is derived from an EMBL/GenBank/DDBJ whole genome shotgun (WGS) entry which is preliminary data.</text>
</comment>
<keyword evidence="2" id="KW-1185">Reference proteome</keyword>
<dbReference type="Gene3D" id="2.60.40.1930">
    <property type="match status" value="1"/>
</dbReference>
<reference evidence="1 2" key="1">
    <citation type="submission" date="2018-04" db="EMBL/GenBank/DDBJ databases">
        <authorList>
            <person name="Zhang X."/>
            <person name="Yuan J."/>
            <person name="Li F."/>
            <person name="Xiang J."/>
        </authorList>
    </citation>
    <scope>NUCLEOTIDE SEQUENCE [LARGE SCALE GENOMIC DNA]</scope>
    <source>
        <tissue evidence="1">Muscle</tissue>
    </source>
</reference>
<dbReference type="AlphaFoldDB" id="A0A3R7N6I9"/>
<evidence type="ECO:0000313" key="2">
    <source>
        <dbReference type="Proteomes" id="UP000283509"/>
    </source>
</evidence>
<dbReference type="InterPro" id="IPR050473">
    <property type="entry name" value="A2M/Complement_sys"/>
</dbReference>
<name>A0A3R7N6I9_PENVA</name>
<dbReference type="PANTHER" id="PTHR11412:SF171">
    <property type="entry name" value="PREGNANCY ZONE PROTEIN-LIKE PROTEIN"/>
    <property type="match status" value="1"/>
</dbReference>
<evidence type="ECO:0000313" key="1">
    <source>
        <dbReference type="EMBL" id="ROT78596.1"/>
    </source>
</evidence>
<sequence>MPPPPPSPAADELPPIRSYIITTPRQWIPGEKNQVCVNVPDTTAEAGVITLYMRTTDYNWQGRRNVTILPETTFEIPAGQIEACQQVTAPRRSDYHADLSLTGRVGGADLKETLDIDLKGTHNLTIIQTDKFLYEPGQEVKFRVLTIHGSMGQREIYDPRRPRWACGIQWAG</sequence>
<reference evidence="1 2" key="2">
    <citation type="submission" date="2019-01" db="EMBL/GenBank/DDBJ databases">
        <title>The decoding of complex shrimp genome reveals the adaptation for benthos swimmer, frequently molting mechanism and breeding impact on genome.</title>
        <authorList>
            <person name="Sun Y."/>
            <person name="Gao Y."/>
            <person name="Yu Y."/>
        </authorList>
    </citation>
    <scope>NUCLEOTIDE SEQUENCE [LARGE SCALE GENOMIC DNA]</scope>
    <source>
        <tissue evidence="1">Muscle</tissue>
    </source>
</reference>
<proteinExistence type="predicted"/>
<dbReference type="Proteomes" id="UP000283509">
    <property type="component" value="Unassembled WGS sequence"/>
</dbReference>
<dbReference type="OrthoDB" id="6378790at2759"/>
<dbReference type="PANTHER" id="PTHR11412">
    <property type="entry name" value="MACROGLOBULIN / COMPLEMENT"/>
    <property type="match status" value="1"/>
</dbReference>
<dbReference type="EMBL" id="QCYY01001357">
    <property type="protein sequence ID" value="ROT78596.1"/>
    <property type="molecule type" value="Genomic_DNA"/>
</dbReference>